<accession>A0A2A2KPP9</accession>
<organism evidence="1 2">
    <name type="scientific">Diploscapter pachys</name>
    <dbReference type="NCBI Taxonomy" id="2018661"/>
    <lineage>
        <taxon>Eukaryota</taxon>
        <taxon>Metazoa</taxon>
        <taxon>Ecdysozoa</taxon>
        <taxon>Nematoda</taxon>
        <taxon>Chromadorea</taxon>
        <taxon>Rhabditida</taxon>
        <taxon>Rhabditina</taxon>
        <taxon>Rhabditomorpha</taxon>
        <taxon>Rhabditoidea</taxon>
        <taxon>Rhabditidae</taxon>
        <taxon>Diploscapter</taxon>
    </lineage>
</organism>
<gene>
    <name evidence="1" type="ORF">WR25_01223</name>
</gene>
<comment type="caution">
    <text evidence="1">The sequence shown here is derived from an EMBL/GenBank/DDBJ whole genome shotgun (WGS) entry which is preliminary data.</text>
</comment>
<dbReference type="EMBL" id="LIAE01008012">
    <property type="protein sequence ID" value="PAV75912.1"/>
    <property type="molecule type" value="Genomic_DNA"/>
</dbReference>
<evidence type="ECO:0000313" key="1">
    <source>
        <dbReference type="EMBL" id="PAV75912.1"/>
    </source>
</evidence>
<keyword evidence="2" id="KW-1185">Reference proteome</keyword>
<dbReference type="Proteomes" id="UP000218231">
    <property type="component" value="Unassembled WGS sequence"/>
</dbReference>
<proteinExistence type="predicted"/>
<evidence type="ECO:0000313" key="2">
    <source>
        <dbReference type="Proteomes" id="UP000218231"/>
    </source>
</evidence>
<reference evidence="1 2" key="1">
    <citation type="journal article" date="2017" name="Curr. Biol.">
        <title>Genome architecture and evolution of a unichromosomal asexual nematode.</title>
        <authorList>
            <person name="Fradin H."/>
            <person name="Zegar C."/>
            <person name="Gutwein M."/>
            <person name="Lucas J."/>
            <person name="Kovtun M."/>
            <person name="Corcoran D."/>
            <person name="Baugh L.R."/>
            <person name="Kiontke K."/>
            <person name="Gunsalus K."/>
            <person name="Fitch D.H."/>
            <person name="Piano F."/>
        </authorList>
    </citation>
    <scope>NUCLEOTIDE SEQUENCE [LARGE SCALE GENOMIC DNA]</scope>
    <source>
        <strain evidence="1">PF1309</strain>
    </source>
</reference>
<name>A0A2A2KPP9_9BILA</name>
<sequence>MEMMLIMKLAFCFSRNVENIHSSFPIRPNERQIEENDRQRTAQKPDDVVKTELRFVAYHKGDVDNFAECKTSSSVLVTSTKTTVEFPQKYETSHEEKALYVAAKTVKYLKQQLAEGKPEYNMSPEVAKLVDDMLGQVLVKAAECNPGDKAAVAEILIEVKGIIMIIKEMAVETNK</sequence>
<protein>
    <submittedName>
        <fullName evidence="1">Uncharacterized protein</fullName>
    </submittedName>
</protein>
<dbReference type="AlphaFoldDB" id="A0A2A2KPP9"/>